<name>A0A1Q3BMT2_CEPFO</name>
<dbReference type="OrthoDB" id="1751340at2759"/>
<keyword evidence="3" id="KW-1185">Reference proteome</keyword>
<proteinExistence type="predicted"/>
<dbReference type="InParanoid" id="A0A1Q3BMT2"/>
<gene>
    <name evidence="2" type="ORF">CFOL_v3_12690</name>
</gene>
<dbReference type="AlphaFoldDB" id="A0A1Q3BMT2"/>
<dbReference type="Proteomes" id="UP000187406">
    <property type="component" value="Unassembled WGS sequence"/>
</dbReference>
<accession>A0A1Q3BMT2</accession>
<organism evidence="2 3">
    <name type="scientific">Cephalotus follicularis</name>
    <name type="common">Albany pitcher plant</name>
    <dbReference type="NCBI Taxonomy" id="3775"/>
    <lineage>
        <taxon>Eukaryota</taxon>
        <taxon>Viridiplantae</taxon>
        <taxon>Streptophyta</taxon>
        <taxon>Embryophyta</taxon>
        <taxon>Tracheophyta</taxon>
        <taxon>Spermatophyta</taxon>
        <taxon>Magnoliopsida</taxon>
        <taxon>eudicotyledons</taxon>
        <taxon>Gunneridae</taxon>
        <taxon>Pentapetalae</taxon>
        <taxon>rosids</taxon>
        <taxon>fabids</taxon>
        <taxon>Oxalidales</taxon>
        <taxon>Cephalotaceae</taxon>
        <taxon>Cephalotus</taxon>
    </lineage>
</organism>
<evidence type="ECO:0000313" key="2">
    <source>
        <dbReference type="EMBL" id="GAV69189.1"/>
    </source>
</evidence>
<evidence type="ECO:0000256" key="1">
    <source>
        <dbReference type="SAM" id="MobiDB-lite"/>
    </source>
</evidence>
<sequence>EEPPSLKASSALCFSSLTLALIPCPSSSAMILLTVIFISSLPTIPFDGRIFDRTATPSSSVSSAAFNLCSAYSGHAIIGTPFVTLSSAEFHPQCDKNPPTDGWLKISTCGAQSRTTTPKPWVRIRNPSGRLLDKSSPPFPVMKKDPSPVLTVD</sequence>
<protein>
    <submittedName>
        <fullName evidence="2">Uncharacterized protein</fullName>
    </submittedName>
</protein>
<feature type="non-terminal residue" evidence="2">
    <location>
        <position position="1"/>
    </location>
</feature>
<evidence type="ECO:0000313" key="3">
    <source>
        <dbReference type="Proteomes" id="UP000187406"/>
    </source>
</evidence>
<comment type="caution">
    <text evidence="2">The sequence shown here is derived from an EMBL/GenBank/DDBJ whole genome shotgun (WGS) entry which is preliminary data.</text>
</comment>
<dbReference type="EMBL" id="BDDD01000696">
    <property type="protein sequence ID" value="GAV69189.1"/>
    <property type="molecule type" value="Genomic_DNA"/>
</dbReference>
<feature type="region of interest" description="Disordered" evidence="1">
    <location>
        <begin position="113"/>
        <end position="153"/>
    </location>
</feature>
<reference evidence="3" key="1">
    <citation type="submission" date="2016-04" db="EMBL/GenBank/DDBJ databases">
        <title>Cephalotus genome sequencing.</title>
        <authorList>
            <person name="Fukushima K."/>
            <person name="Hasebe M."/>
            <person name="Fang X."/>
        </authorList>
    </citation>
    <scope>NUCLEOTIDE SEQUENCE [LARGE SCALE GENOMIC DNA]</scope>
    <source>
        <strain evidence="3">cv. St1</strain>
    </source>
</reference>